<evidence type="ECO:0000313" key="14">
    <source>
        <dbReference type="EMBL" id="AZL93519.1"/>
    </source>
</evidence>
<dbReference type="GO" id="GO:0015078">
    <property type="term" value="F:proton transmembrane transporter activity"/>
    <property type="evidence" value="ECO:0007669"/>
    <property type="project" value="InterPro"/>
</dbReference>
<evidence type="ECO:0000256" key="1">
    <source>
        <dbReference type="ARBA" id="ARBA00004304"/>
    </source>
</evidence>
<evidence type="ECO:0000256" key="12">
    <source>
        <dbReference type="RuleBase" id="RU003661"/>
    </source>
</evidence>
<keyword evidence="6 12" id="KW-0812">Transmembrane</keyword>
<comment type="subcellular location">
    <subcellularLocation>
        <location evidence="1 12">Mitochondrion membrane</location>
        <topology evidence="1 12">Single-pass membrane protein</topology>
    </subcellularLocation>
</comment>
<dbReference type="Pfam" id="PF00895">
    <property type="entry name" value="ATP-synt_8"/>
    <property type="match status" value="1"/>
</dbReference>
<keyword evidence="7 12" id="KW-0375">Hydrogen ion transport</keyword>
<dbReference type="EMBL" id="MG923517">
    <property type="protein sequence ID" value="AZL93519.1"/>
    <property type="molecule type" value="Genomic_DNA"/>
</dbReference>
<dbReference type="InterPro" id="IPR001421">
    <property type="entry name" value="ATP8_metazoa"/>
</dbReference>
<evidence type="ECO:0000256" key="5">
    <source>
        <dbReference type="ARBA" id="ARBA00022547"/>
    </source>
</evidence>
<evidence type="ECO:0000256" key="9">
    <source>
        <dbReference type="ARBA" id="ARBA00023065"/>
    </source>
</evidence>
<dbReference type="AlphaFoldDB" id="A0A3Q8UAE9"/>
<name>A0A3Q8UAE9_9HYME</name>
<evidence type="ECO:0000256" key="2">
    <source>
        <dbReference type="ARBA" id="ARBA00008892"/>
    </source>
</evidence>
<protein>
    <recommendedName>
        <fullName evidence="12">ATP synthase complex subunit 8</fullName>
    </recommendedName>
</protein>
<geneLocation type="mitochondrion" evidence="14"/>
<sequence length="54" mass="6477">MPQMAPISWLTLYLIFFLILILFNILNYFCYSPKPITSKPLKLTLNIPSMIWKW</sequence>
<reference evidence="14" key="1">
    <citation type="journal article" date="2018" name="Mol. Phylogenet. Evol.">
        <title>Mitochondrial phylogenomics of the Hymenoptera.</title>
        <authorList>
            <person name="Tang P."/>
            <person name="Zhu J.C."/>
            <person name="Zheng B.Y."/>
            <person name="Wei S.J."/>
            <person name="Sharkey M."/>
            <person name="Chen X.X."/>
            <person name="Vogler A.P."/>
        </authorList>
    </citation>
    <scope>NUCLEOTIDE SEQUENCE</scope>
</reference>
<evidence type="ECO:0000256" key="7">
    <source>
        <dbReference type="ARBA" id="ARBA00022781"/>
    </source>
</evidence>
<keyword evidence="11 13" id="KW-0472">Membrane</keyword>
<keyword evidence="5 12" id="KW-0138">CF(0)</keyword>
<comment type="similarity">
    <text evidence="2 12">Belongs to the ATPase protein 8 family.</text>
</comment>
<organism evidence="14">
    <name type="scientific">Xyela sp. ZJUH_2016036</name>
    <dbReference type="NCBI Taxonomy" id="2491173"/>
    <lineage>
        <taxon>Eukaryota</taxon>
        <taxon>Metazoa</taxon>
        <taxon>Ecdysozoa</taxon>
        <taxon>Arthropoda</taxon>
        <taxon>Hexapoda</taxon>
        <taxon>Insecta</taxon>
        <taxon>Pterygota</taxon>
        <taxon>Neoptera</taxon>
        <taxon>Endopterygota</taxon>
        <taxon>Hymenoptera</taxon>
        <taxon>Xyeloidea</taxon>
        <taxon>Xyelidae</taxon>
        <taxon>Xyela</taxon>
    </lineage>
</organism>
<keyword evidence="4 12" id="KW-0813">Transport</keyword>
<dbReference type="GO" id="GO:0031966">
    <property type="term" value="C:mitochondrial membrane"/>
    <property type="evidence" value="ECO:0007669"/>
    <property type="project" value="UniProtKB-SubCell"/>
</dbReference>
<evidence type="ECO:0000256" key="4">
    <source>
        <dbReference type="ARBA" id="ARBA00022448"/>
    </source>
</evidence>
<proteinExistence type="inferred from homology"/>
<comment type="subunit">
    <text evidence="3">F-type ATPases have 2 components, CF(1) - the catalytic core - and CF(0) - the membrane proton channel.</text>
</comment>
<evidence type="ECO:0000256" key="6">
    <source>
        <dbReference type="ARBA" id="ARBA00022692"/>
    </source>
</evidence>
<evidence type="ECO:0000256" key="3">
    <source>
        <dbReference type="ARBA" id="ARBA00011291"/>
    </source>
</evidence>
<evidence type="ECO:0000256" key="11">
    <source>
        <dbReference type="ARBA" id="ARBA00023136"/>
    </source>
</evidence>
<keyword evidence="9 12" id="KW-0406">Ion transport</keyword>
<keyword evidence="8 13" id="KW-1133">Transmembrane helix</keyword>
<evidence type="ECO:0000256" key="8">
    <source>
        <dbReference type="ARBA" id="ARBA00022989"/>
    </source>
</evidence>
<dbReference type="GO" id="GO:0045259">
    <property type="term" value="C:proton-transporting ATP synthase complex"/>
    <property type="evidence" value="ECO:0007669"/>
    <property type="project" value="UniProtKB-KW"/>
</dbReference>
<dbReference type="GO" id="GO:0015986">
    <property type="term" value="P:proton motive force-driven ATP synthesis"/>
    <property type="evidence" value="ECO:0007669"/>
    <property type="project" value="InterPro"/>
</dbReference>
<evidence type="ECO:0000256" key="13">
    <source>
        <dbReference type="SAM" id="Phobius"/>
    </source>
</evidence>
<keyword evidence="10 12" id="KW-0496">Mitochondrion</keyword>
<evidence type="ECO:0000256" key="10">
    <source>
        <dbReference type="ARBA" id="ARBA00023128"/>
    </source>
</evidence>
<feature type="transmembrane region" description="Helical" evidence="13">
    <location>
        <begin position="12"/>
        <end position="31"/>
    </location>
</feature>
<gene>
    <name evidence="14" type="primary">atp8</name>
</gene>
<accession>A0A3Q8UAE9</accession>